<name>K7YFW0_9PROT</name>
<dbReference type="EMBL" id="CP003539">
    <property type="protein sequence ID" value="AFX98465.1"/>
    <property type="molecule type" value="Genomic_DNA"/>
</dbReference>
<reference evidence="1 2" key="1">
    <citation type="journal article" date="2012" name="Proc. Natl. Acad. Sci. U.S.A.">
        <title>Genome streamlining and chemical defense in a coral reef symbiosis.</title>
        <authorList>
            <person name="Kwan J.C."/>
            <person name="Donia M.S."/>
            <person name="Han A.W."/>
            <person name="Hirose E."/>
            <person name="Haygood M.G."/>
            <person name="Schmidt E.W."/>
        </authorList>
    </citation>
    <scope>NUCLEOTIDE SEQUENCE [LARGE SCALE GENOMIC DNA]</scope>
    <source>
        <strain evidence="1 2">L2</strain>
    </source>
</reference>
<dbReference type="Proteomes" id="UP000010077">
    <property type="component" value="Chromosome"/>
</dbReference>
<evidence type="ECO:0000313" key="2">
    <source>
        <dbReference type="Proteomes" id="UP000010077"/>
    </source>
</evidence>
<keyword evidence="2" id="KW-1185">Reference proteome</keyword>
<gene>
    <name evidence="1" type="ORF">A1OE_265</name>
</gene>
<sequence length="61" mass="7163">MLSVVNLSLMSANKYLKFYRFCFENLIAWYKHIILILAQDTSNEILFFSASCYIYLSDALL</sequence>
<dbReference type="KEGG" id="thal:A1OE_265"/>
<accession>K7YFW0</accession>
<proteinExistence type="predicted"/>
<evidence type="ECO:0000313" key="1">
    <source>
        <dbReference type="EMBL" id="AFX98465.1"/>
    </source>
</evidence>
<dbReference type="HOGENOM" id="CLU_2913803_0_0_5"/>
<dbReference type="STRING" id="1193729.A1OE_265"/>
<dbReference type="AlphaFoldDB" id="K7YFW0"/>
<protein>
    <submittedName>
        <fullName evidence="1">Uncharacterized protein</fullName>
    </submittedName>
</protein>
<organism evidence="1 2">
    <name type="scientific">Candidatus Endolissoclinum faulkneri L2</name>
    <dbReference type="NCBI Taxonomy" id="1193729"/>
    <lineage>
        <taxon>Bacteria</taxon>
        <taxon>Pseudomonadati</taxon>
        <taxon>Pseudomonadota</taxon>
        <taxon>Alphaproteobacteria</taxon>
        <taxon>Rhodospirillales</taxon>
        <taxon>Rhodospirillaceae</taxon>
        <taxon>Candidatus Endolissoclinum</taxon>
    </lineage>
</organism>